<evidence type="ECO:0000313" key="1">
    <source>
        <dbReference type="EMBL" id="HGQ73897.1"/>
    </source>
</evidence>
<reference evidence="1" key="1">
    <citation type="journal article" date="2020" name="mSystems">
        <title>Genome- and Community-Level Interaction Insights into Carbon Utilization and Element Cycling Functions of Hydrothermarchaeota in Hydrothermal Sediment.</title>
        <authorList>
            <person name="Zhou Z."/>
            <person name="Liu Y."/>
            <person name="Xu W."/>
            <person name="Pan J."/>
            <person name="Luo Z.H."/>
            <person name="Li M."/>
        </authorList>
    </citation>
    <scope>NUCLEOTIDE SEQUENCE [LARGE SCALE GENOMIC DNA]</scope>
    <source>
        <strain evidence="1">SpSt-648</strain>
    </source>
</reference>
<protein>
    <submittedName>
        <fullName evidence="1">DUF2118 domain-containing protein</fullName>
    </submittedName>
</protein>
<accession>A0A7C4JM08</accession>
<sequence length="208" mass="24312">MLEGNLWFWITGSSHISSREVLIIKHILRELDSGLVIRLNLLIKYFYPELYVENIFSNKIIVETGNGDFIKITVQKPPVNLRFYGYVLYEDVVNYLDLPGSQLCRDVIVLYDKDNGLYRGIYLSRNVKLRLIEIRGYEPVILVREGDFVTKNSSIAYIVTKKREVRNIKSSIDGYVVLIVEIFWEKPERYVLAVVDKNEFRQIAVREG</sequence>
<proteinExistence type="predicted"/>
<dbReference type="EMBL" id="DTBP01000015">
    <property type="protein sequence ID" value="HGQ73897.1"/>
    <property type="molecule type" value="Genomic_DNA"/>
</dbReference>
<gene>
    <name evidence="1" type="ORF">ENU20_02325</name>
</gene>
<name>A0A7C4JM08_STAMA</name>
<dbReference type="InterPro" id="IPR019217">
    <property type="entry name" value="DUF2118"/>
</dbReference>
<comment type="caution">
    <text evidence="1">The sequence shown here is derived from an EMBL/GenBank/DDBJ whole genome shotgun (WGS) entry which is preliminary data.</text>
</comment>
<organism evidence="1">
    <name type="scientific">Staphylothermus marinus</name>
    <dbReference type="NCBI Taxonomy" id="2280"/>
    <lineage>
        <taxon>Archaea</taxon>
        <taxon>Thermoproteota</taxon>
        <taxon>Thermoprotei</taxon>
        <taxon>Desulfurococcales</taxon>
        <taxon>Desulfurococcaceae</taxon>
        <taxon>Staphylothermus</taxon>
    </lineage>
</organism>
<dbReference type="Pfam" id="PF09891">
    <property type="entry name" value="DUF2118"/>
    <property type="match status" value="1"/>
</dbReference>
<dbReference type="AlphaFoldDB" id="A0A7C4JM08"/>
<dbReference type="Gene3D" id="2.40.50.100">
    <property type="match status" value="1"/>
</dbReference>